<feature type="transmembrane region" description="Helical" evidence="6">
    <location>
        <begin position="281"/>
        <end position="305"/>
    </location>
</feature>
<dbReference type="GeneID" id="90767997"/>
<feature type="transmembrane region" description="Helical" evidence="6">
    <location>
        <begin position="424"/>
        <end position="445"/>
    </location>
</feature>
<accession>A0A4P6V399</accession>
<keyword evidence="5 6" id="KW-0472">Membrane</keyword>
<dbReference type="CDD" id="cd06176">
    <property type="entry name" value="MFS_BCD_PucC-like"/>
    <property type="match status" value="1"/>
</dbReference>
<feature type="transmembrane region" description="Helical" evidence="6">
    <location>
        <begin position="198"/>
        <end position="221"/>
    </location>
</feature>
<proteinExistence type="inferred from homology"/>
<evidence type="ECO:0000313" key="7">
    <source>
        <dbReference type="EMBL" id="QBK31234.1"/>
    </source>
</evidence>
<name>A0A4P6V399_9HYPH</name>
<gene>
    <name evidence="7" type="ORF">E0E05_11875</name>
</gene>
<dbReference type="AlphaFoldDB" id="A0A4P6V399"/>
<dbReference type="SUPFAM" id="SSF103473">
    <property type="entry name" value="MFS general substrate transporter"/>
    <property type="match status" value="1"/>
</dbReference>
<dbReference type="PANTHER" id="PTHR23538:SF1">
    <property type="entry name" value="44.5 KD BACTERIOCHLOROPHYLL SYNTHASE SUBUNIT"/>
    <property type="match status" value="1"/>
</dbReference>
<evidence type="ECO:0000256" key="3">
    <source>
        <dbReference type="ARBA" id="ARBA00022692"/>
    </source>
</evidence>
<reference evidence="7 8" key="1">
    <citation type="journal article" date="2017" name="Int. J. Syst. Evol. Microbiol.">
        <title>Roseitalea porphyridii gen. nov., sp. nov., isolated from a red alga, and reclassification of Hoeflea suaedae Chung et al. 2013 as Pseudohoeflea suaedae gen. nov., comb. nov.</title>
        <authorList>
            <person name="Hyeon J.W."/>
            <person name="Jeong S.E."/>
            <person name="Baek K."/>
            <person name="Jeon C.O."/>
        </authorList>
    </citation>
    <scope>NUCLEOTIDE SEQUENCE [LARGE SCALE GENOMIC DNA]</scope>
    <source>
        <strain evidence="7 8">MA7-20</strain>
    </source>
</reference>
<dbReference type="InterPro" id="IPR004896">
    <property type="entry name" value="PucC-rel"/>
</dbReference>
<dbReference type="RefSeq" id="WP_131616904.1">
    <property type="nucleotide sequence ID" value="NZ_CP036532.1"/>
</dbReference>
<dbReference type="PANTHER" id="PTHR23538">
    <property type="entry name" value="44.5 KD BACTERIOCHLOROPHYLL SYNTHASE SUBUNIT"/>
    <property type="match status" value="1"/>
</dbReference>
<feature type="transmembrane region" description="Helical" evidence="6">
    <location>
        <begin position="253"/>
        <end position="269"/>
    </location>
</feature>
<keyword evidence="8" id="KW-1185">Reference proteome</keyword>
<dbReference type="InterPro" id="IPR036259">
    <property type="entry name" value="MFS_trans_sf"/>
</dbReference>
<dbReference type="InterPro" id="IPR026036">
    <property type="entry name" value="PucC"/>
</dbReference>
<dbReference type="PIRSF" id="PIRSF016565">
    <property type="entry name" value="PucC"/>
    <property type="match status" value="1"/>
</dbReference>
<sequence length="472" mass="49871">MATMWQRLGPRWLPFADVATEDLPLGRLLRLTLFQVSVGMAMVLLTGTLNRVMIVELGVPTSLVALMVAIPVLAAPFRVLIGYRSDTYRSFLGWRRVPYIWLGSMLQFGGLAIMPFALLLLQSQTLGPTWAGPVGAALAFLLTGIGMHMVQTAGLALATDLAAPDNRPRVVALAYVMLLIGMIVSALAFGWLLRDFAAVALIKVVQGAAVATVAINLVALWKQEPRNAQLTRHDREVPSFREAFTGYCKDDRTVRLLVAVAFGAAGFSMQDVLLEPYGGEVLGLSVSATTMLTAIWAGGTLVGFAMAGRWLDKGRDMYRLAAVGALIGVFAFSAVVFAEPLQSPTLFRIGTALIGLGGGLFAVCTMLAAMDVSDTTDSGIAIGAWGAVQATAIGLGLAFGGFIRDGVNAAVEAGMFGQALVAPAAGYGVVYHIEIGLLFASLVALGPLAGRTRRRAEDQNPSKRFGLAELPG</sequence>
<feature type="transmembrane region" description="Helical" evidence="6">
    <location>
        <begin position="317"/>
        <end position="337"/>
    </location>
</feature>
<dbReference type="KEGG" id="rpod:E0E05_11875"/>
<feature type="transmembrane region" description="Helical" evidence="6">
    <location>
        <begin position="170"/>
        <end position="192"/>
    </location>
</feature>
<dbReference type="OrthoDB" id="8558818at2"/>
<feature type="transmembrane region" description="Helical" evidence="6">
    <location>
        <begin position="349"/>
        <end position="370"/>
    </location>
</feature>
<feature type="transmembrane region" description="Helical" evidence="6">
    <location>
        <begin position="61"/>
        <end position="80"/>
    </location>
</feature>
<evidence type="ECO:0000256" key="2">
    <source>
        <dbReference type="ARBA" id="ARBA00008412"/>
    </source>
</evidence>
<comment type="subcellular location">
    <subcellularLocation>
        <location evidence="1">Membrane</location>
        <topology evidence="1">Multi-pass membrane protein</topology>
    </subcellularLocation>
</comment>
<dbReference type="Gene3D" id="1.20.1250.20">
    <property type="entry name" value="MFS general substrate transporter like domains"/>
    <property type="match status" value="1"/>
</dbReference>
<protein>
    <submittedName>
        <fullName evidence="7">PucC family protein</fullName>
    </submittedName>
</protein>
<organism evidence="7 8">
    <name type="scientific">Roseitalea porphyridii</name>
    <dbReference type="NCBI Taxonomy" id="1852022"/>
    <lineage>
        <taxon>Bacteria</taxon>
        <taxon>Pseudomonadati</taxon>
        <taxon>Pseudomonadota</taxon>
        <taxon>Alphaproteobacteria</taxon>
        <taxon>Hyphomicrobiales</taxon>
        <taxon>Ahrensiaceae</taxon>
        <taxon>Roseitalea</taxon>
    </lineage>
</organism>
<evidence type="ECO:0000256" key="6">
    <source>
        <dbReference type="SAM" id="Phobius"/>
    </source>
</evidence>
<dbReference type="EMBL" id="CP036532">
    <property type="protein sequence ID" value="QBK31234.1"/>
    <property type="molecule type" value="Genomic_DNA"/>
</dbReference>
<comment type="similarity">
    <text evidence="2">Belongs to the PucC family.</text>
</comment>
<dbReference type="Pfam" id="PF03209">
    <property type="entry name" value="PUCC"/>
    <property type="match status" value="1"/>
</dbReference>
<feature type="transmembrane region" description="Helical" evidence="6">
    <location>
        <begin position="100"/>
        <end position="122"/>
    </location>
</feature>
<evidence type="ECO:0000313" key="8">
    <source>
        <dbReference type="Proteomes" id="UP000293719"/>
    </source>
</evidence>
<feature type="transmembrane region" description="Helical" evidence="6">
    <location>
        <begin position="28"/>
        <end position="49"/>
    </location>
</feature>
<evidence type="ECO:0000256" key="5">
    <source>
        <dbReference type="ARBA" id="ARBA00023136"/>
    </source>
</evidence>
<dbReference type="GO" id="GO:0016020">
    <property type="term" value="C:membrane"/>
    <property type="evidence" value="ECO:0007669"/>
    <property type="project" value="UniProtKB-SubCell"/>
</dbReference>
<feature type="transmembrane region" description="Helical" evidence="6">
    <location>
        <begin position="134"/>
        <end position="158"/>
    </location>
</feature>
<keyword evidence="3 6" id="KW-0812">Transmembrane</keyword>
<keyword evidence="4 6" id="KW-1133">Transmembrane helix</keyword>
<feature type="transmembrane region" description="Helical" evidence="6">
    <location>
        <begin position="382"/>
        <end position="404"/>
    </location>
</feature>
<dbReference type="Proteomes" id="UP000293719">
    <property type="component" value="Chromosome"/>
</dbReference>
<evidence type="ECO:0000256" key="4">
    <source>
        <dbReference type="ARBA" id="ARBA00022989"/>
    </source>
</evidence>
<evidence type="ECO:0000256" key="1">
    <source>
        <dbReference type="ARBA" id="ARBA00004141"/>
    </source>
</evidence>